<organism evidence="2 3">
    <name type="scientific">Priestia iocasae</name>
    <dbReference type="NCBI Taxonomy" id="2291674"/>
    <lineage>
        <taxon>Bacteria</taxon>
        <taxon>Bacillati</taxon>
        <taxon>Bacillota</taxon>
        <taxon>Bacilli</taxon>
        <taxon>Bacillales</taxon>
        <taxon>Bacillaceae</taxon>
        <taxon>Priestia</taxon>
    </lineage>
</organism>
<dbReference type="InterPro" id="IPR029058">
    <property type="entry name" value="AB_hydrolase_fold"/>
</dbReference>
<comment type="caution">
    <text evidence="2">The sequence shown here is derived from an EMBL/GenBank/DDBJ whole genome shotgun (WGS) entry which is preliminary data.</text>
</comment>
<dbReference type="PANTHER" id="PTHR11614">
    <property type="entry name" value="PHOSPHOLIPASE-RELATED"/>
    <property type="match status" value="1"/>
</dbReference>
<dbReference type="GO" id="GO:0016787">
    <property type="term" value="F:hydrolase activity"/>
    <property type="evidence" value="ECO:0007669"/>
    <property type="project" value="UniProtKB-KW"/>
</dbReference>
<proteinExistence type="predicted"/>
<dbReference type="InterPro" id="IPR022742">
    <property type="entry name" value="Hydrolase_4"/>
</dbReference>
<dbReference type="Proteomes" id="UP000809829">
    <property type="component" value="Unassembled WGS sequence"/>
</dbReference>
<sequence>MKSIHRSLTHIKKERMPFDVRSLENHFINDYLRFYGINDQEVTYSHGYVSFHDENHFVQWFQPTSIKGTVLLVHGYFDHAAALSKTINYLLKQNYAVLTYDLQGHGLSTGNRAHINQFKEYVVFLEYLLTIMDDRIQKPLHVVAHSTGCAIVASYMMTNSCPFQKVIFISPLVRSYRWHVSKVGFYLLFPFIKEMKRMFKGNSSNTKYLQFVKEDPLQPQKLPLSWLKALIQWNNQVDTFQSVSHPLLIVQGKKDKTVDWRYNLKVLKEKFPHCHIQMIRKGKHQLLNEQEKIQKDVHEIIERYLLS</sequence>
<evidence type="ECO:0000313" key="3">
    <source>
        <dbReference type="Proteomes" id="UP000809829"/>
    </source>
</evidence>
<dbReference type="InterPro" id="IPR051044">
    <property type="entry name" value="MAG_DAG_Lipase"/>
</dbReference>
<gene>
    <name evidence="2" type="ORF">JOC83_001021</name>
</gene>
<reference evidence="2 3" key="1">
    <citation type="submission" date="2021-01" db="EMBL/GenBank/DDBJ databases">
        <title>Genomic Encyclopedia of Type Strains, Phase IV (KMG-IV): sequencing the most valuable type-strain genomes for metagenomic binning, comparative biology and taxonomic classification.</title>
        <authorList>
            <person name="Goeker M."/>
        </authorList>
    </citation>
    <scope>NUCLEOTIDE SEQUENCE [LARGE SCALE GENOMIC DNA]</scope>
    <source>
        <strain evidence="2 3">DSM 104297</strain>
    </source>
</reference>
<dbReference type="RefSeq" id="WP_205184633.1">
    <property type="nucleotide sequence ID" value="NZ_JAFBFC010000001.1"/>
</dbReference>
<dbReference type="EMBL" id="JAFBFC010000001">
    <property type="protein sequence ID" value="MBM7702195.1"/>
    <property type="molecule type" value="Genomic_DNA"/>
</dbReference>
<keyword evidence="3" id="KW-1185">Reference proteome</keyword>
<protein>
    <submittedName>
        <fullName evidence="2">Alpha-beta hydrolase superfamily lysophospholipase</fullName>
    </submittedName>
</protein>
<dbReference type="Gene3D" id="3.40.50.1820">
    <property type="entry name" value="alpha/beta hydrolase"/>
    <property type="match status" value="1"/>
</dbReference>
<dbReference type="SUPFAM" id="SSF53474">
    <property type="entry name" value="alpha/beta-Hydrolases"/>
    <property type="match status" value="1"/>
</dbReference>
<dbReference type="Pfam" id="PF12146">
    <property type="entry name" value="Hydrolase_4"/>
    <property type="match status" value="1"/>
</dbReference>
<accession>A0ABS2QRV1</accession>
<name>A0ABS2QRV1_9BACI</name>
<evidence type="ECO:0000259" key="1">
    <source>
        <dbReference type="Pfam" id="PF12146"/>
    </source>
</evidence>
<feature type="domain" description="Serine aminopeptidase S33" evidence="1">
    <location>
        <begin position="65"/>
        <end position="291"/>
    </location>
</feature>
<keyword evidence="2" id="KW-0378">Hydrolase</keyword>
<evidence type="ECO:0000313" key="2">
    <source>
        <dbReference type="EMBL" id="MBM7702195.1"/>
    </source>
</evidence>